<dbReference type="PANTHER" id="PTHR10110:SF86">
    <property type="entry name" value="SODIUM_HYDROGEN EXCHANGER 7"/>
    <property type="match status" value="1"/>
</dbReference>
<evidence type="ECO:0000256" key="5">
    <source>
        <dbReference type="ARBA" id="ARBA00022989"/>
    </source>
</evidence>
<feature type="domain" description="Cation/H+ exchanger transmembrane" evidence="12">
    <location>
        <begin position="34"/>
        <end position="414"/>
    </location>
</feature>
<evidence type="ECO:0000256" key="4">
    <source>
        <dbReference type="ARBA" id="ARBA00022692"/>
    </source>
</evidence>
<keyword evidence="3" id="KW-1003">Cell membrane</keyword>
<feature type="transmembrane region" description="Helical" evidence="11">
    <location>
        <begin position="199"/>
        <end position="220"/>
    </location>
</feature>
<feature type="transmembrane region" description="Helical" evidence="11">
    <location>
        <begin position="40"/>
        <end position="59"/>
    </location>
</feature>
<keyword evidence="14" id="KW-1185">Reference proteome</keyword>
<dbReference type="GO" id="GO:0051453">
    <property type="term" value="P:regulation of intracellular pH"/>
    <property type="evidence" value="ECO:0007669"/>
    <property type="project" value="TreeGrafter"/>
</dbReference>
<dbReference type="InterPro" id="IPR006153">
    <property type="entry name" value="Cation/H_exchanger_TM"/>
</dbReference>
<keyword evidence="6" id="KW-0915">Sodium</keyword>
<dbReference type="GO" id="GO:0015386">
    <property type="term" value="F:potassium:proton antiporter activity"/>
    <property type="evidence" value="ECO:0007669"/>
    <property type="project" value="TreeGrafter"/>
</dbReference>
<organism evidence="13 14">
    <name type="scientific">Bodo saltans</name>
    <name type="common">Flagellated protozoan</name>
    <dbReference type="NCBI Taxonomy" id="75058"/>
    <lineage>
        <taxon>Eukaryota</taxon>
        <taxon>Discoba</taxon>
        <taxon>Euglenozoa</taxon>
        <taxon>Kinetoplastea</taxon>
        <taxon>Metakinetoplastina</taxon>
        <taxon>Eubodonida</taxon>
        <taxon>Bodonidae</taxon>
        <taxon>Bodo</taxon>
    </lineage>
</organism>
<evidence type="ECO:0000256" key="2">
    <source>
        <dbReference type="ARBA" id="ARBA00022448"/>
    </source>
</evidence>
<evidence type="ECO:0000256" key="11">
    <source>
        <dbReference type="SAM" id="Phobius"/>
    </source>
</evidence>
<keyword evidence="9" id="KW-0739">Sodium transport</keyword>
<keyword evidence="4 11" id="KW-0812">Transmembrane</keyword>
<protein>
    <submittedName>
        <fullName evidence="13">Sodium/hydrogen antiporter, putative</fullName>
    </submittedName>
</protein>
<evidence type="ECO:0000313" key="13">
    <source>
        <dbReference type="EMBL" id="CUE73706.1"/>
    </source>
</evidence>
<feature type="transmembrane region" description="Helical" evidence="11">
    <location>
        <begin position="128"/>
        <end position="152"/>
    </location>
</feature>
<keyword evidence="5 11" id="KW-1133">Transmembrane helix</keyword>
<feature type="transmembrane region" description="Helical" evidence="11">
    <location>
        <begin position="71"/>
        <end position="90"/>
    </location>
</feature>
<sequence length="1213" mass="133367">MGEVSEVPEQILFLIMTIFAGGTVLIVLQNRWAYLARIPYTVAMFLYGMVVGVIVPRILPEATLALAELPPQLIFHIFLPVLIFEGSYGMKIHALGEVMHQVILLAVVGLLINAVLLAGPAMLCFPSWSIYTALLFGSLLSATDPVAVVSLLKGLGVDKRITALVDGEAIMNDGTAIITYSLFFPAAVAGQWVTETSDVIMIIIRCSVCSYGFGTFCGMVQAFALRRTGDGLVQACMTVAFTYVAYYVADVIVETSPVLVMLFQGIYLSSNYPSVFPGSSAHGHSVIATTWEFLVHFGNTVLFSLVGIIVVGNITITFVDVIKIIIIYLAMMIGRFVMIYSLMPLLNLKRFKLGLKEALLLTHGGLRGGVATALALGLYQAEGFGDGTEILKMTAGVVGLTLVINATTAAPVVNILGLKTKPKHRIFQMEFAMKFVKEFGLKELAKSRGDATLQFANFKAVSHFVDEAESPYADVKITDETDDVMVNLLLMNAFKSGVWRLRDEDSIPETSIRRLAELTSRCMFRRTLLKASEVITECALPPLWFRLIQKSQAAKYIPWCNKWCKNEQRRHNYNYFLMLLSCAEVFDLVDHIKRPYITTDECMQRVTLWIQTEKEALQREIDLVGPIMGQTRRKVATARAARRSIRAMDHAVDELHEEHGFSVPVINDLRSAVLDLKNIADDLAGGQDDEEEEDAPTHPASTGEAQEEAPTPSRVHPTGHIQDDQRLGVQPTQTSSDFDLHHATMDTCVEALCGSALGVDVTDDDLRVLIGHSRLRSIPAGSSWERPEDSAAFFVIASGVIESAWDERGVSSVLHASCALRYVATQRSSPTAPAAAARRRASLYPSFFPSKITAITNVLVLEFSLQDFVGVSGSASLYPTIMNNFWNAVAAEALLPYVALQQAGPDSEPITPFLMSRAGSIVVLEREGQTFNDSLRISQDIFLVDGEDVSGLYVADGSPLPIPRTSLPQVRWKKGAIIYLLELHFFKSSESTSGIITMNQWLDAKEVVPSTENVPEEEVELEKKKMRKDDADTAAALTPWKSLISQLLDRSGAAGDASASSSSSQSSAHLVPSNIRALNAMHTSLFCAVERVTIATWQFEERQGADMAELRSVLRTCTDEAVRLVLDYCCRAEDIVVGDDAPHIFFAVGPKQLLLNRQDYISAVHSLRRDICSWTSTRMVMYGEQQRVALSVSKRVVEFLAHVLACATETPKQ</sequence>
<dbReference type="InterPro" id="IPR018422">
    <property type="entry name" value="Cation/H_exchanger_CPA1"/>
</dbReference>
<dbReference type="AlphaFoldDB" id="A0A0S4IMN2"/>
<feature type="transmembrane region" description="Helical" evidence="11">
    <location>
        <begin position="12"/>
        <end position="28"/>
    </location>
</feature>
<proteinExistence type="predicted"/>
<feature type="transmembrane region" description="Helical" evidence="11">
    <location>
        <begin position="325"/>
        <end position="346"/>
    </location>
</feature>
<name>A0A0S4IMN2_BODSA</name>
<dbReference type="GO" id="GO:0015385">
    <property type="term" value="F:sodium:proton antiporter activity"/>
    <property type="evidence" value="ECO:0007669"/>
    <property type="project" value="InterPro"/>
</dbReference>
<keyword evidence="2" id="KW-0813">Transport</keyword>
<dbReference type="EMBL" id="CYKH01000156">
    <property type="protein sequence ID" value="CUE73706.1"/>
    <property type="molecule type" value="Genomic_DNA"/>
</dbReference>
<evidence type="ECO:0000256" key="7">
    <source>
        <dbReference type="ARBA" id="ARBA00023065"/>
    </source>
</evidence>
<evidence type="ECO:0000313" key="14">
    <source>
        <dbReference type="Proteomes" id="UP000051952"/>
    </source>
</evidence>
<evidence type="ECO:0000256" key="10">
    <source>
        <dbReference type="SAM" id="MobiDB-lite"/>
    </source>
</evidence>
<dbReference type="PANTHER" id="PTHR10110">
    <property type="entry name" value="SODIUM/HYDROGEN EXCHANGER"/>
    <property type="match status" value="1"/>
</dbReference>
<evidence type="ECO:0000259" key="12">
    <source>
        <dbReference type="Pfam" id="PF00999"/>
    </source>
</evidence>
<dbReference type="Gene3D" id="6.10.140.1330">
    <property type="match status" value="1"/>
</dbReference>
<gene>
    <name evidence="13" type="ORF">BSAL_55350</name>
</gene>
<dbReference type="GO" id="GO:0098719">
    <property type="term" value="P:sodium ion import across plasma membrane"/>
    <property type="evidence" value="ECO:0007669"/>
    <property type="project" value="TreeGrafter"/>
</dbReference>
<reference evidence="14" key="1">
    <citation type="submission" date="2015-09" db="EMBL/GenBank/DDBJ databases">
        <authorList>
            <consortium name="Pathogen Informatics"/>
        </authorList>
    </citation>
    <scope>NUCLEOTIDE SEQUENCE [LARGE SCALE GENOMIC DNA]</scope>
    <source>
        <strain evidence="14">Lake Konstanz</strain>
    </source>
</reference>
<keyword evidence="7" id="KW-0406">Ion transport</keyword>
<feature type="transmembrane region" description="Helical" evidence="11">
    <location>
        <begin position="358"/>
        <end position="381"/>
    </location>
</feature>
<feature type="region of interest" description="Disordered" evidence="10">
    <location>
        <begin position="685"/>
        <end position="734"/>
    </location>
</feature>
<dbReference type="OrthoDB" id="441412at2759"/>
<feature type="transmembrane region" description="Helical" evidence="11">
    <location>
        <begin position="102"/>
        <end position="122"/>
    </location>
</feature>
<dbReference type="Proteomes" id="UP000051952">
    <property type="component" value="Unassembled WGS sequence"/>
</dbReference>
<dbReference type="GO" id="GO:0005886">
    <property type="term" value="C:plasma membrane"/>
    <property type="evidence" value="ECO:0007669"/>
    <property type="project" value="UniProtKB-SubCell"/>
</dbReference>
<dbReference type="VEuPathDB" id="TriTrypDB:BSAL_55350"/>
<keyword evidence="8 11" id="KW-0472">Membrane</keyword>
<evidence type="ECO:0000256" key="1">
    <source>
        <dbReference type="ARBA" id="ARBA00004651"/>
    </source>
</evidence>
<feature type="transmembrane region" description="Helical" evidence="11">
    <location>
        <begin position="293"/>
        <end position="319"/>
    </location>
</feature>
<evidence type="ECO:0000256" key="6">
    <source>
        <dbReference type="ARBA" id="ARBA00023053"/>
    </source>
</evidence>
<feature type="transmembrane region" description="Helical" evidence="11">
    <location>
        <begin position="393"/>
        <end position="416"/>
    </location>
</feature>
<evidence type="ECO:0000256" key="9">
    <source>
        <dbReference type="ARBA" id="ARBA00023201"/>
    </source>
</evidence>
<evidence type="ECO:0000256" key="8">
    <source>
        <dbReference type="ARBA" id="ARBA00023136"/>
    </source>
</evidence>
<evidence type="ECO:0000256" key="3">
    <source>
        <dbReference type="ARBA" id="ARBA00022475"/>
    </source>
</evidence>
<dbReference type="Pfam" id="PF00999">
    <property type="entry name" value="Na_H_Exchanger"/>
    <property type="match status" value="1"/>
</dbReference>
<accession>A0A0S4IMN2</accession>
<comment type="subcellular location">
    <subcellularLocation>
        <location evidence="1">Cell membrane</location>
        <topology evidence="1">Multi-pass membrane protein</topology>
    </subcellularLocation>
</comment>